<dbReference type="InterPro" id="IPR050680">
    <property type="entry name" value="YpeA/RimI_acetyltransf"/>
</dbReference>
<comment type="caution">
    <text evidence="4">The sequence shown here is derived from an EMBL/GenBank/DDBJ whole genome shotgun (WGS) entry which is preliminary data.</text>
</comment>
<keyword evidence="1 4" id="KW-0808">Transferase</keyword>
<reference evidence="4 5" key="1">
    <citation type="submission" date="2020-01" db="EMBL/GenBank/DDBJ databases">
        <title>Herbidospora sp. NEAU-GS84 nov., a novel actinomycete isolated from soil.</title>
        <authorList>
            <person name="Han L."/>
        </authorList>
    </citation>
    <scope>NUCLEOTIDE SEQUENCE [LARGE SCALE GENOMIC DNA]</scope>
    <source>
        <strain evidence="4 5">NEAU-GS84</strain>
    </source>
</reference>
<protein>
    <submittedName>
        <fullName evidence="4">GNAT family N-acetyltransferase</fullName>
    </submittedName>
</protein>
<keyword evidence="5" id="KW-1185">Reference proteome</keyword>
<evidence type="ECO:0000313" key="4">
    <source>
        <dbReference type="EMBL" id="NAS21041.1"/>
    </source>
</evidence>
<dbReference type="CDD" id="cd04301">
    <property type="entry name" value="NAT_SF"/>
    <property type="match status" value="1"/>
</dbReference>
<accession>A0A7C9JAJ4</accession>
<keyword evidence="2" id="KW-0012">Acyltransferase</keyword>
<name>A0A7C9JAJ4_9ACTN</name>
<dbReference type="PROSITE" id="PS51186">
    <property type="entry name" value="GNAT"/>
    <property type="match status" value="1"/>
</dbReference>
<dbReference type="Proteomes" id="UP000479526">
    <property type="component" value="Unassembled WGS sequence"/>
</dbReference>
<dbReference type="PANTHER" id="PTHR43420:SF3">
    <property type="entry name" value="N-ACETYLTRANSFERASE DOMAIN-CONTAINING PROTEIN"/>
    <property type="match status" value="1"/>
</dbReference>
<sequence length="225" mass="23918">MAHVLDNPGWAALTGPHAHLAEVRGGVRRYRPDVSVFIGVPADPGPDDWAAIASFAGPGGTISLTFDAPLPDGWEIVQNIEGVQLDGSAVQGEPFGEAVVLTPADVPDMLDLVARTEPGPFLPRTIEMGTYLGVRHEGKLVAMAGERLHPPGWTEISAVCTDASFRGQGLATRLVLAVAAGIRARGETPFMHASASNVDAIRLYEKLGFTLRARRLFRQVRVPGA</sequence>
<evidence type="ECO:0000256" key="2">
    <source>
        <dbReference type="ARBA" id="ARBA00023315"/>
    </source>
</evidence>
<dbReference type="InterPro" id="IPR013653">
    <property type="entry name" value="GCN5-like_dom"/>
</dbReference>
<dbReference type="Gene3D" id="3.40.630.30">
    <property type="match status" value="1"/>
</dbReference>
<dbReference type="RefSeq" id="WP_161478473.1">
    <property type="nucleotide sequence ID" value="NZ_WXEW01000001.1"/>
</dbReference>
<feature type="domain" description="N-acetyltransferase" evidence="3">
    <location>
        <begin position="96"/>
        <end position="225"/>
    </location>
</feature>
<dbReference type="GO" id="GO:0016747">
    <property type="term" value="F:acyltransferase activity, transferring groups other than amino-acyl groups"/>
    <property type="evidence" value="ECO:0007669"/>
    <property type="project" value="InterPro"/>
</dbReference>
<dbReference type="AlphaFoldDB" id="A0A7C9JAJ4"/>
<evidence type="ECO:0000259" key="3">
    <source>
        <dbReference type="PROSITE" id="PS51186"/>
    </source>
</evidence>
<gene>
    <name evidence="4" type="ORF">GT755_04990</name>
</gene>
<proteinExistence type="predicted"/>
<dbReference type="InterPro" id="IPR016181">
    <property type="entry name" value="Acyl_CoA_acyltransferase"/>
</dbReference>
<dbReference type="PANTHER" id="PTHR43420">
    <property type="entry name" value="ACETYLTRANSFERASE"/>
    <property type="match status" value="1"/>
</dbReference>
<dbReference type="SUPFAM" id="SSF55729">
    <property type="entry name" value="Acyl-CoA N-acyltransferases (Nat)"/>
    <property type="match status" value="1"/>
</dbReference>
<dbReference type="Pfam" id="PF08445">
    <property type="entry name" value="FR47"/>
    <property type="match status" value="1"/>
</dbReference>
<dbReference type="EMBL" id="WXEW01000001">
    <property type="protein sequence ID" value="NAS21041.1"/>
    <property type="molecule type" value="Genomic_DNA"/>
</dbReference>
<evidence type="ECO:0000313" key="5">
    <source>
        <dbReference type="Proteomes" id="UP000479526"/>
    </source>
</evidence>
<dbReference type="InterPro" id="IPR000182">
    <property type="entry name" value="GNAT_dom"/>
</dbReference>
<evidence type="ECO:0000256" key="1">
    <source>
        <dbReference type="ARBA" id="ARBA00022679"/>
    </source>
</evidence>
<organism evidence="4 5">
    <name type="scientific">Herbidospora solisilvae</name>
    <dbReference type="NCBI Taxonomy" id="2696284"/>
    <lineage>
        <taxon>Bacteria</taxon>
        <taxon>Bacillati</taxon>
        <taxon>Actinomycetota</taxon>
        <taxon>Actinomycetes</taxon>
        <taxon>Streptosporangiales</taxon>
        <taxon>Streptosporangiaceae</taxon>
        <taxon>Herbidospora</taxon>
    </lineage>
</organism>